<evidence type="ECO:0000256" key="3">
    <source>
        <dbReference type="ARBA" id="ARBA00023180"/>
    </source>
</evidence>
<evidence type="ECO:0000313" key="9">
    <source>
        <dbReference type="Proteomes" id="UP000729402"/>
    </source>
</evidence>
<dbReference type="Pfam" id="PF02298">
    <property type="entry name" value="Cu_bind_like"/>
    <property type="match status" value="1"/>
</dbReference>
<evidence type="ECO:0000256" key="4">
    <source>
        <dbReference type="ARBA" id="ARBA00035011"/>
    </source>
</evidence>
<dbReference type="PANTHER" id="PTHR33021">
    <property type="entry name" value="BLUE COPPER PROTEIN"/>
    <property type="match status" value="1"/>
</dbReference>
<comment type="caution">
    <text evidence="8">The sequence shown here is derived from an EMBL/GenBank/DDBJ whole genome shotgun (WGS) entry which is preliminary data.</text>
</comment>
<feature type="transmembrane region" description="Helical" evidence="6">
    <location>
        <begin position="46"/>
        <end position="65"/>
    </location>
</feature>
<name>A0A8J5WY80_ZIZPA</name>
<dbReference type="OrthoDB" id="1851979at2759"/>
<evidence type="ECO:0000256" key="5">
    <source>
        <dbReference type="ARBA" id="ARBA00037626"/>
    </source>
</evidence>
<evidence type="ECO:0000259" key="7">
    <source>
        <dbReference type="PROSITE" id="PS51485"/>
    </source>
</evidence>
<dbReference type="PANTHER" id="PTHR33021:SF547">
    <property type="entry name" value="OS03G0758500 PROTEIN"/>
    <property type="match status" value="1"/>
</dbReference>
<proteinExistence type="inferred from homology"/>
<sequence>MPAPPRASRFVVVVVFVSGESARGSRLSWFRGGVCVEVTRGAMAGWRMAACAMLVALVACAALPATTTANKISVNWAPNTNYTGWEKQHAPFYKGDWLVFYYTAGQADVIQVDETGYNKCDATNAISNYSKGRTYAFELNETKTYYFICSYGYCFGGMRLVIKTEKLPPPSPPSSGKDKSSATAAAFASSHAALFYAAAAVLAALLRTV</sequence>
<reference evidence="8" key="2">
    <citation type="submission" date="2021-02" db="EMBL/GenBank/DDBJ databases">
        <authorList>
            <person name="Kimball J.A."/>
            <person name="Haas M.W."/>
            <person name="Macchietto M."/>
            <person name="Kono T."/>
            <person name="Duquette J."/>
            <person name="Shao M."/>
        </authorList>
    </citation>
    <scope>NUCLEOTIDE SEQUENCE</scope>
    <source>
        <tissue evidence="8">Fresh leaf tissue</tissue>
    </source>
</reference>
<dbReference type="GO" id="GO:0009055">
    <property type="term" value="F:electron transfer activity"/>
    <property type="evidence" value="ECO:0007669"/>
    <property type="project" value="InterPro"/>
</dbReference>
<keyword evidence="3" id="KW-0325">Glycoprotein</keyword>
<keyword evidence="6" id="KW-1133">Transmembrane helix</keyword>
<comment type="function">
    <text evidence="5">May act as a carbohydrate transporter.</text>
</comment>
<comment type="similarity">
    <text evidence="4">Belongs to the early nodulin-like (ENODL) family.</text>
</comment>
<feature type="transmembrane region" description="Helical" evidence="6">
    <location>
        <begin position="182"/>
        <end position="206"/>
    </location>
</feature>
<keyword evidence="1" id="KW-0732">Signal</keyword>
<reference evidence="8" key="1">
    <citation type="journal article" date="2021" name="bioRxiv">
        <title>Whole Genome Assembly and Annotation of Northern Wild Rice, Zizania palustris L., Supports a Whole Genome Duplication in the Zizania Genus.</title>
        <authorList>
            <person name="Haas M."/>
            <person name="Kono T."/>
            <person name="Macchietto M."/>
            <person name="Millas R."/>
            <person name="McGilp L."/>
            <person name="Shao M."/>
            <person name="Duquette J."/>
            <person name="Hirsch C.N."/>
            <person name="Kimball J."/>
        </authorList>
    </citation>
    <scope>NUCLEOTIDE SEQUENCE</scope>
    <source>
        <tissue evidence="8">Fresh leaf tissue</tissue>
    </source>
</reference>
<evidence type="ECO:0000313" key="8">
    <source>
        <dbReference type="EMBL" id="KAG8098235.1"/>
    </source>
</evidence>
<keyword evidence="2" id="KW-1015">Disulfide bond</keyword>
<keyword evidence="6" id="KW-0812">Transmembrane</keyword>
<feature type="domain" description="Phytocyanin" evidence="7">
    <location>
        <begin position="65"/>
        <end position="166"/>
    </location>
</feature>
<keyword evidence="9" id="KW-1185">Reference proteome</keyword>
<organism evidence="8 9">
    <name type="scientific">Zizania palustris</name>
    <name type="common">Northern wild rice</name>
    <dbReference type="NCBI Taxonomy" id="103762"/>
    <lineage>
        <taxon>Eukaryota</taxon>
        <taxon>Viridiplantae</taxon>
        <taxon>Streptophyta</taxon>
        <taxon>Embryophyta</taxon>
        <taxon>Tracheophyta</taxon>
        <taxon>Spermatophyta</taxon>
        <taxon>Magnoliopsida</taxon>
        <taxon>Liliopsida</taxon>
        <taxon>Poales</taxon>
        <taxon>Poaceae</taxon>
        <taxon>BOP clade</taxon>
        <taxon>Oryzoideae</taxon>
        <taxon>Oryzeae</taxon>
        <taxon>Zizaniinae</taxon>
        <taxon>Zizania</taxon>
    </lineage>
</organism>
<gene>
    <name evidence="8" type="ORF">GUJ93_ZPchr0013g36460</name>
</gene>
<keyword evidence="6" id="KW-0472">Membrane</keyword>
<dbReference type="Proteomes" id="UP000729402">
    <property type="component" value="Unassembled WGS sequence"/>
</dbReference>
<dbReference type="FunFam" id="2.60.40.420:FF:000018">
    <property type="entry name" value="Lamin-like protein"/>
    <property type="match status" value="1"/>
</dbReference>
<protein>
    <recommendedName>
        <fullName evidence="7">Phytocyanin domain-containing protein</fullName>
    </recommendedName>
</protein>
<dbReference type="PROSITE" id="PS51485">
    <property type="entry name" value="PHYTOCYANIN"/>
    <property type="match status" value="1"/>
</dbReference>
<dbReference type="InterPro" id="IPR039391">
    <property type="entry name" value="Phytocyanin-like"/>
</dbReference>
<dbReference type="AlphaFoldDB" id="A0A8J5WY80"/>
<evidence type="ECO:0000256" key="2">
    <source>
        <dbReference type="ARBA" id="ARBA00023157"/>
    </source>
</evidence>
<dbReference type="InterPro" id="IPR003245">
    <property type="entry name" value="Phytocyanin_dom"/>
</dbReference>
<evidence type="ECO:0000256" key="6">
    <source>
        <dbReference type="SAM" id="Phobius"/>
    </source>
</evidence>
<evidence type="ECO:0000256" key="1">
    <source>
        <dbReference type="ARBA" id="ARBA00022729"/>
    </source>
</evidence>
<feature type="transmembrane region" description="Helical" evidence="6">
    <location>
        <begin position="144"/>
        <end position="162"/>
    </location>
</feature>
<dbReference type="GO" id="GO:0005886">
    <property type="term" value="C:plasma membrane"/>
    <property type="evidence" value="ECO:0007669"/>
    <property type="project" value="TreeGrafter"/>
</dbReference>
<accession>A0A8J5WY80</accession>
<dbReference type="CDD" id="cd11017">
    <property type="entry name" value="Phytocyanin_like_1"/>
    <property type="match status" value="1"/>
</dbReference>
<dbReference type="EMBL" id="JAAALK010000079">
    <property type="protein sequence ID" value="KAG8098235.1"/>
    <property type="molecule type" value="Genomic_DNA"/>
</dbReference>